<proteinExistence type="predicted"/>
<evidence type="ECO:0000313" key="2">
    <source>
        <dbReference type="Proteomes" id="UP000789901"/>
    </source>
</evidence>
<comment type="caution">
    <text evidence="1">The sequence shown here is derived from an EMBL/GenBank/DDBJ whole genome shotgun (WGS) entry which is preliminary data.</text>
</comment>
<accession>A0ABN7WLU6</accession>
<protein>
    <submittedName>
        <fullName evidence="1">8985_t:CDS:1</fullName>
    </submittedName>
</protein>
<dbReference type="EMBL" id="CAJVQB010050978">
    <property type="protein sequence ID" value="CAG8835175.1"/>
    <property type="molecule type" value="Genomic_DNA"/>
</dbReference>
<gene>
    <name evidence="1" type="ORF">GMARGA_LOCUS32436</name>
</gene>
<name>A0ABN7WLU6_GIGMA</name>
<keyword evidence="2" id="KW-1185">Reference proteome</keyword>
<evidence type="ECO:0000313" key="1">
    <source>
        <dbReference type="EMBL" id="CAG8835175.1"/>
    </source>
</evidence>
<feature type="non-terminal residue" evidence="1">
    <location>
        <position position="1"/>
    </location>
</feature>
<sequence>IIKSQDFFNDVKYLARILYSAKEIIKQLADVYIKLVQLVSAIYHIPTITEYNNAAINNWKSFGALKILAITPHNAECERTLWSKKDMAKIHSYYISNADTELTHTTIFMELKDEDENDVTMIDETFYIRRGNWK</sequence>
<organism evidence="1 2">
    <name type="scientific">Gigaspora margarita</name>
    <dbReference type="NCBI Taxonomy" id="4874"/>
    <lineage>
        <taxon>Eukaryota</taxon>
        <taxon>Fungi</taxon>
        <taxon>Fungi incertae sedis</taxon>
        <taxon>Mucoromycota</taxon>
        <taxon>Glomeromycotina</taxon>
        <taxon>Glomeromycetes</taxon>
        <taxon>Diversisporales</taxon>
        <taxon>Gigasporaceae</taxon>
        <taxon>Gigaspora</taxon>
    </lineage>
</organism>
<reference evidence="1 2" key="1">
    <citation type="submission" date="2021-06" db="EMBL/GenBank/DDBJ databases">
        <authorList>
            <person name="Kallberg Y."/>
            <person name="Tangrot J."/>
            <person name="Rosling A."/>
        </authorList>
    </citation>
    <scope>NUCLEOTIDE SEQUENCE [LARGE SCALE GENOMIC DNA]</scope>
    <source>
        <strain evidence="1 2">120-4 pot B 10/14</strain>
    </source>
</reference>
<dbReference type="Proteomes" id="UP000789901">
    <property type="component" value="Unassembled WGS sequence"/>
</dbReference>